<feature type="domain" description="Peptidase metallopeptidase" evidence="1">
    <location>
        <begin position="61"/>
        <end position="229"/>
    </location>
</feature>
<dbReference type="Gene3D" id="3.40.390.10">
    <property type="entry name" value="Collagenase (Catalytic Domain)"/>
    <property type="match status" value="1"/>
</dbReference>
<dbReference type="GO" id="GO:0008270">
    <property type="term" value="F:zinc ion binding"/>
    <property type="evidence" value="ECO:0007669"/>
    <property type="project" value="InterPro"/>
</dbReference>
<dbReference type="EMBL" id="PVWG01000002">
    <property type="protein sequence ID" value="PSB21506.1"/>
    <property type="molecule type" value="Genomic_DNA"/>
</dbReference>
<protein>
    <submittedName>
        <fullName evidence="2">Peptidase</fullName>
    </submittedName>
</protein>
<reference evidence="2 3" key="2">
    <citation type="submission" date="2018-03" db="EMBL/GenBank/DDBJ databases">
        <title>The ancient ancestry and fast evolution of plastids.</title>
        <authorList>
            <person name="Moore K.R."/>
            <person name="Magnabosco C."/>
            <person name="Momper L."/>
            <person name="Gold D.A."/>
            <person name="Bosak T."/>
            <person name="Fournier G.P."/>
        </authorList>
    </citation>
    <scope>NUCLEOTIDE SEQUENCE [LARGE SCALE GENOMIC DNA]</scope>
    <source>
        <strain evidence="2 3">ULC007</strain>
    </source>
</reference>
<reference evidence="2 3" key="1">
    <citation type="submission" date="2018-02" db="EMBL/GenBank/DDBJ databases">
        <authorList>
            <person name="Cohen D.B."/>
            <person name="Kent A.D."/>
        </authorList>
    </citation>
    <scope>NUCLEOTIDE SEQUENCE [LARGE SCALE GENOMIC DNA]</scope>
    <source>
        <strain evidence="2 3">ULC007</strain>
    </source>
</reference>
<dbReference type="CDD" id="cd04279">
    <property type="entry name" value="ZnMc_MMP_like_1"/>
    <property type="match status" value="1"/>
</dbReference>
<dbReference type="Proteomes" id="UP000238634">
    <property type="component" value="Unassembled WGS sequence"/>
</dbReference>
<dbReference type="InterPro" id="IPR024079">
    <property type="entry name" value="MetalloPept_cat_dom_sf"/>
</dbReference>
<evidence type="ECO:0000313" key="3">
    <source>
        <dbReference type="Proteomes" id="UP000238634"/>
    </source>
</evidence>
<comment type="caution">
    <text evidence="2">The sequence shown here is derived from an EMBL/GenBank/DDBJ whole genome shotgun (WGS) entry which is preliminary data.</text>
</comment>
<evidence type="ECO:0000259" key="1">
    <source>
        <dbReference type="SMART" id="SM00235"/>
    </source>
</evidence>
<name>A0A2T1DM09_9CYAN</name>
<dbReference type="GO" id="GO:0006508">
    <property type="term" value="P:proteolysis"/>
    <property type="evidence" value="ECO:0007669"/>
    <property type="project" value="InterPro"/>
</dbReference>
<sequence>MVCWFGGIFLTLILVILQSSSLAQETLPVLKAHPLPPLLAQWSDPANRGDYFDQVQKTQPDYLVWSEFPIKVYVQPIEASEVANPARAQAWIKAVSQAVQEWAVYLPLQVVNRVEVGDIVVQRSFLPLRVAPGQPFGSQRIRAAETRYELYRKSIPNALPVLAHRCLVVVQPNQAESYVLASARHELGHALGIWGHSSLETDALYFSQVHNPPLISPRDMNTLKRIYEQPTRLGWAVPEQGAE</sequence>
<proteinExistence type="predicted"/>
<dbReference type="SMART" id="SM00235">
    <property type="entry name" value="ZnMc"/>
    <property type="match status" value="1"/>
</dbReference>
<organism evidence="2 3">
    <name type="scientific">Phormidesmis priestleyi ULC007</name>
    <dbReference type="NCBI Taxonomy" id="1920490"/>
    <lineage>
        <taxon>Bacteria</taxon>
        <taxon>Bacillati</taxon>
        <taxon>Cyanobacteriota</taxon>
        <taxon>Cyanophyceae</taxon>
        <taxon>Leptolyngbyales</taxon>
        <taxon>Leptolyngbyaceae</taxon>
        <taxon>Phormidesmis</taxon>
    </lineage>
</organism>
<dbReference type="AlphaFoldDB" id="A0A2T1DM09"/>
<dbReference type="STRING" id="1920490.GCA_001895925_01509"/>
<keyword evidence="3" id="KW-1185">Reference proteome</keyword>
<gene>
    <name evidence="2" type="ORF">C7B65_02645</name>
</gene>
<dbReference type="SUPFAM" id="SSF55486">
    <property type="entry name" value="Metalloproteases ('zincins'), catalytic domain"/>
    <property type="match status" value="1"/>
</dbReference>
<dbReference type="GO" id="GO:0008237">
    <property type="term" value="F:metallopeptidase activity"/>
    <property type="evidence" value="ECO:0007669"/>
    <property type="project" value="InterPro"/>
</dbReference>
<evidence type="ECO:0000313" key="2">
    <source>
        <dbReference type="EMBL" id="PSB21506.1"/>
    </source>
</evidence>
<accession>A0A2T1DM09</accession>
<dbReference type="InterPro" id="IPR006026">
    <property type="entry name" value="Peptidase_Metallo"/>
</dbReference>